<accession>E1YA15</accession>
<dbReference type="EMBL" id="FR695866">
    <property type="protein sequence ID" value="CBX27409.1"/>
    <property type="molecule type" value="Genomic_DNA"/>
</dbReference>
<organism evidence="2">
    <name type="scientific">uncultured Desulfobacterium sp</name>
    <dbReference type="NCBI Taxonomy" id="201089"/>
    <lineage>
        <taxon>Bacteria</taxon>
        <taxon>Pseudomonadati</taxon>
        <taxon>Thermodesulfobacteriota</taxon>
        <taxon>Desulfobacteria</taxon>
        <taxon>Desulfobacterales</taxon>
        <taxon>Desulfobacteriaceae</taxon>
        <taxon>Desulfobacterium</taxon>
        <taxon>environmental samples</taxon>
    </lineage>
</organism>
<proteinExistence type="predicted"/>
<keyword evidence="1" id="KW-1133">Transmembrane helix</keyword>
<keyword evidence="1" id="KW-0472">Membrane</keyword>
<evidence type="ECO:0000256" key="1">
    <source>
        <dbReference type="SAM" id="Phobius"/>
    </source>
</evidence>
<sequence length="57" mass="6434">MTYISLDASVCPSCHSRVGKVTKTGLAKRPTDWNSYLMLIIAVAAFCFYIWWAFLAD</sequence>
<protein>
    <submittedName>
        <fullName evidence="2">Uncharacterized protein</fullName>
    </submittedName>
</protein>
<keyword evidence="1" id="KW-0812">Transmembrane</keyword>
<gene>
    <name evidence="2" type="ORF">N47_H22310</name>
</gene>
<name>E1YA15_9BACT</name>
<feature type="transmembrane region" description="Helical" evidence="1">
    <location>
        <begin position="36"/>
        <end position="54"/>
    </location>
</feature>
<dbReference type="AlphaFoldDB" id="E1YA15"/>
<evidence type="ECO:0000313" key="2">
    <source>
        <dbReference type="EMBL" id="CBX27409.1"/>
    </source>
</evidence>
<reference evidence="2" key="1">
    <citation type="journal article" date="2011" name="Environ. Microbiol.">
        <title>Genomic insights into the metabolic potential of the polycyclic aromatic hydrocarbon degrading sulfate-reducing Deltaproteobacterium N47.</title>
        <authorList>
            <person name="Bergmann F."/>
            <person name="Selesi D."/>
            <person name="Weinmaier T."/>
            <person name="Tischler P."/>
            <person name="Rattei T."/>
            <person name="Meckenstock R.U."/>
        </authorList>
    </citation>
    <scope>NUCLEOTIDE SEQUENCE</scope>
</reference>